<protein>
    <submittedName>
        <fullName evidence="1">Uncharacterized protein</fullName>
    </submittedName>
</protein>
<organism evidence="1 2">
    <name type="scientific">Pseudomonas violetae</name>
    <dbReference type="NCBI Taxonomy" id="2915813"/>
    <lineage>
        <taxon>Bacteria</taxon>
        <taxon>Pseudomonadati</taxon>
        <taxon>Pseudomonadota</taxon>
        <taxon>Gammaproteobacteria</taxon>
        <taxon>Pseudomonadales</taxon>
        <taxon>Pseudomonadaceae</taxon>
        <taxon>Pseudomonas</taxon>
    </lineage>
</organism>
<proteinExistence type="predicted"/>
<dbReference type="Proteomes" id="UP001299876">
    <property type="component" value="Unassembled WGS sequence"/>
</dbReference>
<evidence type="ECO:0000313" key="1">
    <source>
        <dbReference type="EMBL" id="MCK1788821.1"/>
    </source>
</evidence>
<evidence type="ECO:0000313" key="2">
    <source>
        <dbReference type="Proteomes" id="UP001299876"/>
    </source>
</evidence>
<keyword evidence="2" id="KW-1185">Reference proteome</keyword>
<dbReference type="RefSeq" id="WP_247286113.1">
    <property type="nucleotide sequence ID" value="NZ_JAKNRW010000001.1"/>
</dbReference>
<dbReference type="EMBL" id="JAKNRW010000001">
    <property type="protein sequence ID" value="MCK1788821.1"/>
    <property type="molecule type" value="Genomic_DNA"/>
</dbReference>
<name>A0ABT0ESW8_9PSED</name>
<reference evidence="1 2" key="1">
    <citation type="submission" date="2022-02" db="EMBL/GenBank/DDBJ databases">
        <title>Comparative genomics of the first Antarctic Pseudomonas spp. capable of biotransforming 2,4,6-Trinitrotoluene.</title>
        <authorList>
            <person name="Cabrera M.A."/>
            <person name="Marquez S.L."/>
            <person name="Perez-Donoso J.M."/>
        </authorList>
    </citation>
    <scope>NUCLEOTIDE SEQUENCE [LARGE SCALE GENOMIC DNA]</scope>
    <source>
        <strain evidence="1 2">TNT19</strain>
    </source>
</reference>
<sequence length="280" mass="31940">MSNQVLDLNPKLSERAKAADDAALNDFHGKVLDLAKTFSIKEAARLLRISTGGLRIHAEKHGVTFFDRTKRTQLETRQAKKLWDHYMIHYELRQVQAPARPVQPGDLKITPKLEADGRKALWQGQNVFYERACELAEVFTLVEASKILKVTHRFLKTFAYNEQIVFVGEPSLDVQNEFHRRAVEVAEVQPIIEAAKVLNVTSRFLLTYVKHWGIPFFGEDSTSSQLDADSFDEQPYLLDATSLDDDDTDDIDSRLFTKPPVTKPYFERQAPAYGTSYTSF</sequence>
<comment type="caution">
    <text evidence="1">The sequence shown here is derived from an EMBL/GenBank/DDBJ whole genome shotgun (WGS) entry which is preliminary data.</text>
</comment>
<gene>
    <name evidence="1" type="ORF">L9059_01160</name>
</gene>
<accession>A0ABT0ESW8</accession>